<dbReference type="Proteomes" id="UP001244640">
    <property type="component" value="Unassembled WGS sequence"/>
</dbReference>
<gene>
    <name evidence="4" type="ORF">QE382_003650</name>
</gene>
<dbReference type="Gene3D" id="3.20.20.120">
    <property type="entry name" value="Enolase-like C-terminal domain"/>
    <property type="match status" value="1"/>
</dbReference>
<evidence type="ECO:0000313" key="5">
    <source>
        <dbReference type="Proteomes" id="UP001244640"/>
    </source>
</evidence>
<dbReference type="InterPro" id="IPR029065">
    <property type="entry name" value="Enolase_C-like"/>
</dbReference>
<accession>A0ABU0U9X1</accession>
<evidence type="ECO:0000313" key="4">
    <source>
        <dbReference type="EMBL" id="MDQ1151666.1"/>
    </source>
</evidence>
<feature type="domain" description="Mandelate racemase/muconate lactonizing enzyme C-terminal" evidence="3">
    <location>
        <begin position="3"/>
        <end position="65"/>
    </location>
</feature>
<keyword evidence="2" id="KW-0479">Metal-binding</keyword>
<dbReference type="InterPro" id="IPR013342">
    <property type="entry name" value="Mandelate_racemase_C"/>
</dbReference>
<organism evidence="4 5">
    <name type="scientific">Sphingobacterium zeae</name>
    <dbReference type="NCBI Taxonomy" id="1776859"/>
    <lineage>
        <taxon>Bacteria</taxon>
        <taxon>Pseudomonadati</taxon>
        <taxon>Bacteroidota</taxon>
        <taxon>Sphingobacteriia</taxon>
        <taxon>Sphingobacteriales</taxon>
        <taxon>Sphingobacteriaceae</taxon>
        <taxon>Sphingobacterium</taxon>
    </lineage>
</organism>
<comment type="similarity">
    <text evidence="1">Belongs to the mandelate racemase/muconate lactonizing enzyme family.</text>
</comment>
<dbReference type="InterPro" id="IPR036849">
    <property type="entry name" value="Enolase-like_C_sf"/>
</dbReference>
<dbReference type="PANTHER" id="PTHR48080">
    <property type="entry name" value="D-GALACTONATE DEHYDRATASE-RELATED"/>
    <property type="match status" value="1"/>
</dbReference>
<dbReference type="PANTHER" id="PTHR48080:SF3">
    <property type="entry name" value="ENOLASE SUPERFAMILY MEMBER DDB_G0284701"/>
    <property type="match status" value="1"/>
</dbReference>
<evidence type="ECO:0000259" key="3">
    <source>
        <dbReference type="SMART" id="SM00922"/>
    </source>
</evidence>
<proteinExistence type="inferred from homology"/>
<reference evidence="4 5" key="1">
    <citation type="submission" date="2023-07" db="EMBL/GenBank/DDBJ databases">
        <title>Functional and genomic diversity of the sorghum phyllosphere microbiome.</title>
        <authorList>
            <person name="Shade A."/>
        </authorList>
    </citation>
    <scope>NUCLEOTIDE SEQUENCE [LARGE SCALE GENOMIC DNA]</scope>
    <source>
        <strain evidence="4 5">SORGH_AS_0892</strain>
    </source>
</reference>
<dbReference type="Pfam" id="PF13378">
    <property type="entry name" value="MR_MLE_C"/>
    <property type="match status" value="1"/>
</dbReference>
<protein>
    <submittedName>
        <fullName evidence="4">L-alanine-DL-glutamate epimerase-like enolase superfamily enzyme</fullName>
    </submittedName>
</protein>
<name>A0ABU0U9X1_9SPHI</name>
<evidence type="ECO:0000256" key="1">
    <source>
        <dbReference type="ARBA" id="ARBA00008031"/>
    </source>
</evidence>
<comment type="caution">
    <text evidence="4">The sequence shown here is derived from an EMBL/GenBank/DDBJ whole genome shotgun (WGS) entry which is preliminary data.</text>
</comment>
<dbReference type="EMBL" id="JAUTBA010000001">
    <property type="protein sequence ID" value="MDQ1151666.1"/>
    <property type="molecule type" value="Genomic_DNA"/>
</dbReference>
<sequence>MIIDTIRQVTDRPLCADVNQGWKTREEALEMAHWLAERNVSFLEQPMPKEQIDDNAWLTENSPIPTIADEGCQRLVDVPALKGVYSGINIKLMKCTGMREAKRMAELAHSLEMKVMIGCMTETSCAISAAAQLAPLSDWADLDGALLIGNDVYDGMTVVHGNCILPDRPGIGIVKK</sequence>
<dbReference type="SUPFAM" id="SSF51604">
    <property type="entry name" value="Enolase C-terminal domain-like"/>
    <property type="match status" value="1"/>
</dbReference>
<dbReference type="RefSeq" id="WP_307187125.1">
    <property type="nucleotide sequence ID" value="NZ_JAUTBA010000001.1"/>
</dbReference>
<dbReference type="SMART" id="SM00922">
    <property type="entry name" value="MR_MLE"/>
    <property type="match status" value="1"/>
</dbReference>
<dbReference type="InterPro" id="IPR034593">
    <property type="entry name" value="DgoD-like"/>
</dbReference>
<evidence type="ECO:0000256" key="2">
    <source>
        <dbReference type="ARBA" id="ARBA00022723"/>
    </source>
</evidence>
<keyword evidence="5" id="KW-1185">Reference proteome</keyword>